<dbReference type="RefSeq" id="WP_229484014.1">
    <property type="nucleotide sequence ID" value="NZ_JAIVFQ010000007.1"/>
</dbReference>
<name>A0ABS8I585_9NOSO</name>
<keyword evidence="2" id="KW-1185">Reference proteome</keyword>
<gene>
    <name evidence="1" type="ORF">LC586_07880</name>
</gene>
<dbReference type="Proteomes" id="UP001199525">
    <property type="component" value="Unassembled WGS sequence"/>
</dbReference>
<sequence>MLASDAPTLGIFRQASKFWRLRVSKEFDKPEYYIGQTVLHKMKVRQGEILHPVTVIGVRWSGFDWMYAVILPEDHPQFHPENHGWDEYEYYLCFWRLVIANMGKCPLFFL</sequence>
<evidence type="ECO:0000313" key="2">
    <source>
        <dbReference type="Proteomes" id="UP001199525"/>
    </source>
</evidence>
<proteinExistence type="predicted"/>
<accession>A0ABS8I585</accession>
<comment type="caution">
    <text evidence="1">The sequence shown here is derived from an EMBL/GenBank/DDBJ whole genome shotgun (WGS) entry which is preliminary data.</text>
</comment>
<evidence type="ECO:0000313" key="1">
    <source>
        <dbReference type="EMBL" id="MCC5599136.1"/>
    </source>
</evidence>
<protein>
    <submittedName>
        <fullName evidence="1">Uncharacterized protein</fullName>
    </submittedName>
</protein>
<organism evidence="1 2">
    <name type="scientific">Nostoc favosum CHAB5714</name>
    <dbReference type="NCBI Taxonomy" id="2780399"/>
    <lineage>
        <taxon>Bacteria</taxon>
        <taxon>Bacillati</taxon>
        <taxon>Cyanobacteriota</taxon>
        <taxon>Cyanophyceae</taxon>
        <taxon>Nostocales</taxon>
        <taxon>Nostocaceae</taxon>
        <taxon>Nostoc</taxon>
        <taxon>Nostoc favosum</taxon>
    </lineage>
</organism>
<reference evidence="1 2" key="1">
    <citation type="journal article" date="2021" name="Microorganisms">
        <title>Genome Evolution of Filamentous Cyanobacterium Nostoc Species: From Facultative Symbiosis to Free Living.</title>
        <authorList>
            <person name="Huo D."/>
            <person name="Li H."/>
            <person name="Cai F."/>
            <person name="Guo X."/>
            <person name="Qiao Z."/>
            <person name="Wang W."/>
            <person name="Yu G."/>
            <person name="Li R."/>
        </authorList>
    </citation>
    <scope>NUCLEOTIDE SEQUENCE [LARGE SCALE GENOMIC DNA]</scope>
    <source>
        <strain evidence="1 2">CHAB 5714</strain>
    </source>
</reference>
<dbReference type="EMBL" id="JAIVFQ010000007">
    <property type="protein sequence ID" value="MCC5599136.1"/>
    <property type="molecule type" value="Genomic_DNA"/>
</dbReference>